<evidence type="ECO:0000259" key="1">
    <source>
        <dbReference type="Pfam" id="PF09346"/>
    </source>
</evidence>
<organism evidence="2 3">
    <name type="scientific">Massilia eburnea</name>
    <dbReference type="NCBI Taxonomy" id="1776165"/>
    <lineage>
        <taxon>Bacteria</taxon>
        <taxon>Pseudomonadati</taxon>
        <taxon>Pseudomonadota</taxon>
        <taxon>Betaproteobacteria</taxon>
        <taxon>Burkholderiales</taxon>
        <taxon>Oxalobacteraceae</taxon>
        <taxon>Telluria group</taxon>
        <taxon>Massilia</taxon>
    </lineage>
</organism>
<sequence length="105" mass="11504">MGVIVPNEYTQYVMEHGCFEGLTADETEPGYVELWPLDAIHGNNRDIEIEKYAAGFVAFAGNGGGEVLAFDATGAVFMLPLIGMAPDCAKRIAEDFRSLTQRFVR</sequence>
<feature type="domain" description="Knr4/Smi1-like" evidence="1">
    <location>
        <begin position="1"/>
        <end position="98"/>
    </location>
</feature>
<dbReference type="RefSeq" id="WP_155453107.1">
    <property type="nucleotide sequence ID" value="NZ_WNKX01000003.1"/>
</dbReference>
<keyword evidence="3" id="KW-1185">Reference proteome</keyword>
<dbReference type="InterPro" id="IPR037883">
    <property type="entry name" value="Knr4/Smi1-like_sf"/>
</dbReference>
<evidence type="ECO:0000313" key="3">
    <source>
        <dbReference type="Proteomes" id="UP000472320"/>
    </source>
</evidence>
<dbReference type="EMBL" id="WNKX01000003">
    <property type="protein sequence ID" value="MTW10175.1"/>
    <property type="molecule type" value="Genomic_DNA"/>
</dbReference>
<reference evidence="2 3" key="1">
    <citation type="submission" date="2019-11" db="EMBL/GenBank/DDBJ databases">
        <title>Type strains purchased from KCTC, JCM and DSMZ.</title>
        <authorList>
            <person name="Lu H."/>
        </authorList>
    </citation>
    <scope>NUCLEOTIDE SEQUENCE [LARGE SCALE GENOMIC DNA]</scope>
    <source>
        <strain evidence="2 3">JCM 31587</strain>
    </source>
</reference>
<protein>
    <recommendedName>
        <fullName evidence="1">Knr4/Smi1-like domain-containing protein</fullName>
    </recommendedName>
</protein>
<dbReference type="Pfam" id="PF09346">
    <property type="entry name" value="SMI1_KNR4"/>
    <property type="match status" value="1"/>
</dbReference>
<dbReference type="Gene3D" id="3.40.1580.10">
    <property type="entry name" value="SMI1/KNR4-like"/>
    <property type="match status" value="1"/>
</dbReference>
<dbReference type="Proteomes" id="UP000472320">
    <property type="component" value="Unassembled WGS sequence"/>
</dbReference>
<dbReference type="SUPFAM" id="SSF160631">
    <property type="entry name" value="SMI1/KNR4-like"/>
    <property type="match status" value="1"/>
</dbReference>
<comment type="caution">
    <text evidence="2">The sequence shown here is derived from an EMBL/GenBank/DDBJ whole genome shotgun (WGS) entry which is preliminary data.</text>
</comment>
<dbReference type="AlphaFoldDB" id="A0A6L6QDA7"/>
<accession>A0A6L6QDA7</accession>
<dbReference type="OrthoDB" id="8758295at2"/>
<gene>
    <name evidence="2" type="ORF">GM658_06125</name>
</gene>
<dbReference type="InterPro" id="IPR018958">
    <property type="entry name" value="Knr4/Smi1-like_dom"/>
</dbReference>
<name>A0A6L6QDA7_9BURK</name>
<evidence type="ECO:0000313" key="2">
    <source>
        <dbReference type="EMBL" id="MTW10175.1"/>
    </source>
</evidence>
<proteinExistence type="predicted"/>